<reference evidence="6 7" key="1">
    <citation type="submission" date="2018-11" db="EMBL/GenBank/DDBJ databases">
        <title>Arenibacter aquaticus sp.nov., a marine bacterium isolated from surface seawater in the South China Sea.</title>
        <authorList>
            <person name="Guo J."/>
            <person name="Sun J."/>
        </authorList>
    </citation>
    <scope>NUCLEOTIDE SEQUENCE [LARGE SCALE GENOMIC DNA]</scope>
    <source>
        <strain evidence="6 7">GUO666</strain>
    </source>
</reference>
<dbReference type="GO" id="GO:0043565">
    <property type="term" value="F:sequence-specific DNA binding"/>
    <property type="evidence" value="ECO:0007669"/>
    <property type="project" value="InterPro"/>
</dbReference>
<dbReference type="PROSITE" id="PS00041">
    <property type="entry name" value="HTH_ARAC_FAMILY_1"/>
    <property type="match status" value="1"/>
</dbReference>
<accession>A0A3S0CND4</accession>
<comment type="caution">
    <text evidence="6">The sequence shown here is derived from an EMBL/GenBank/DDBJ whole genome shotgun (WGS) entry which is preliminary data.</text>
</comment>
<feature type="transmembrane region" description="Helical" evidence="4">
    <location>
        <begin position="152"/>
        <end position="172"/>
    </location>
</feature>
<dbReference type="GO" id="GO:0003700">
    <property type="term" value="F:DNA-binding transcription factor activity"/>
    <property type="evidence" value="ECO:0007669"/>
    <property type="project" value="InterPro"/>
</dbReference>
<dbReference type="InterPro" id="IPR018060">
    <property type="entry name" value="HTH_AraC"/>
</dbReference>
<evidence type="ECO:0000313" key="6">
    <source>
        <dbReference type="EMBL" id="RTE55332.1"/>
    </source>
</evidence>
<evidence type="ECO:0000259" key="5">
    <source>
        <dbReference type="PROSITE" id="PS01124"/>
    </source>
</evidence>
<dbReference type="AlphaFoldDB" id="A0A3S0CND4"/>
<keyword evidence="2" id="KW-0238">DNA-binding</keyword>
<evidence type="ECO:0000256" key="1">
    <source>
        <dbReference type="ARBA" id="ARBA00023015"/>
    </source>
</evidence>
<dbReference type="EMBL" id="RQPJ01000001">
    <property type="protein sequence ID" value="RTE55332.1"/>
    <property type="molecule type" value="Genomic_DNA"/>
</dbReference>
<keyword evidence="4" id="KW-1133">Transmembrane helix</keyword>
<dbReference type="SUPFAM" id="SSF46689">
    <property type="entry name" value="Homeodomain-like"/>
    <property type="match status" value="1"/>
</dbReference>
<keyword evidence="1" id="KW-0805">Transcription regulation</keyword>
<feature type="transmembrane region" description="Helical" evidence="4">
    <location>
        <begin position="94"/>
        <end position="113"/>
    </location>
</feature>
<dbReference type="SMART" id="SM00342">
    <property type="entry name" value="HTH_ARAC"/>
    <property type="match status" value="1"/>
</dbReference>
<dbReference type="PROSITE" id="PS01124">
    <property type="entry name" value="HTH_ARAC_FAMILY_2"/>
    <property type="match status" value="1"/>
</dbReference>
<evidence type="ECO:0000256" key="3">
    <source>
        <dbReference type="ARBA" id="ARBA00023163"/>
    </source>
</evidence>
<keyword evidence="4" id="KW-0812">Transmembrane</keyword>
<gene>
    <name evidence="6" type="ORF">EHW67_01825</name>
</gene>
<feature type="transmembrane region" description="Helical" evidence="4">
    <location>
        <begin position="62"/>
        <end position="82"/>
    </location>
</feature>
<dbReference type="PANTHER" id="PTHR43280:SF2">
    <property type="entry name" value="HTH-TYPE TRANSCRIPTIONAL REGULATOR EXSA"/>
    <property type="match status" value="1"/>
</dbReference>
<dbReference type="Pfam" id="PF12833">
    <property type="entry name" value="HTH_18"/>
    <property type="match status" value="1"/>
</dbReference>
<dbReference type="OrthoDB" id="6283866at2"/>
<dbReference type="RefSeq" id="WP_126160635.1">
    <property type="nucleotide sequence ID" value="NZ_RQPJ01000001.1"/>
</dbReference>
<feature type="transmembrane region" description="Helical" evidence="4">
    <location>
        <begin position="29"/>
        <end position="50"/>
    </location>
</feature>
<evidence type="ECO:0000313" key="7">
    <source>
        <dbReference type="Proteomes" id="UP000267585"/>
    </source>
</evidence>
<feature type="transmembrane region" description="Helical" evidence="4">
    <location>
        <begin position="184"/>
        <end position="204"/>
    </location>
</feature>
<protein>
    <submittedName>
        <fullName evidence="6">AraC family transcriptional regulator</fullName>
    </submittedName>
</protein>
<dbReference type="Gene3D" id="1.10.10.60">
    <property type="entry name" value="Homeodomain-like"/>
    <property type="match status" value="2"/>
</dbReference>
<keyword evidence="4" id="KW-0472">Membrane</keyword>
<feature type="transmembrane region" description="Helical" evidence="4">
    <location>
        <begin position="6"/>
        <end position="22"/>
    </location>
</feature>
<organism evidence="6 7">
    <name type="scientific">Arenibacter aquaticus</name>
    <dbReference type="NCBI Taxonomy" id="2489054"/>
    <lineage>
        <taxon>Bacteria</taxon>
        <taxon>Pseudomonadati</taxon>
        <taxon>Bacteroidota</taxon>
        <taxon>Flavobacteriia</taxon>
        <taxon>Flavobacteriales</taxon>
        <taxon>Flavobacteriaceae</taxon>
        <taxon>Arenibacter</taxon>
    </lineage>
</organism>
<feature type="domain" description="HTH araC/xylS-type" evidence="5">
    <location>
        <begin position="271"/>
        <end position="378"/>
    </location>
</feature>
<keyword evidence="7" id="KW-1185">Reference proteome</keyword>
<dbReference type="InterPro" id="IPR009057">
    <property type="entry name" value="Homeodomain-like_sf"/>
</dbReference>
<evidence type="ECO:0000256" key="2">
    <source>
        <dbReference type="ARBA" id="ARBA00023125"/>
    </source>
</evidence>
<feature type="transmembrane region" description="Helical" evidence="4">
    <location>
        <begin position="216"/>
        <end position="237"/>
    </location>
</feature>
<keyword evidence="3" id="KW-0804">Transcription</keyword>
<dbReference type="InterPro" id="IPR018062">
    <property type="entry name" value="HTH_AraC-typ_CS"/>
</dbReference>
<evidence type="ECO:0000256" key="4">
    <source>
        <dbReference type="SAM" id="Phobius"/>
    </source>
</evidence>
<dbReference type="Proteomes" id="UP000267585">
    <property type="component" value="Unassembled WGS sequence"/>
</dbReference>
<dbReference type="PANTHER" id="PTHR43280">
    <property type="entry name" value="ARAC-FAMILY TRANSCRIPTIONAL REGULATOR"/>
    <property type="match status" value="1"/>
</dbReference>
<sequence length="383" mass="44395">MYNILLLASIFGFVLTTLLFLKKSTQPKATMFLGSFYFLLSVYALQAYIIDGGYLAICTWFFLWPLIPYNLFAVPIYFYFETIIADEFKWKKRYLILFLPCALSIIDVVYIYLQPSEVYTEMLHNAMTDPKNRLHVSYWLLDLDQHMLMRHLWQFGALLIVLPKLLHFIKVGTGDGLKVILNKWLLVFWFGLTLFAVFAIFYAFENMLGINIFEGGSMVPIILYLIMFSIGVIPIYFPTILRGFPKSVKSLQKDAIGTGTGTELKYGLEEPEIKRKLEELNKKKGYLNQDFTVTKCASELNIPSHHLSYFIKQYYGQSFTAYKNNLRMEHAKELIETGFLDSNTMESLAWTCGFANRSSFSKVFKSATKYSPSEFEQRRKVGK</sequence>
<name>A0A3S0CND4_9FLAO</name>
<proteinExistence type="predicted"/>